<evidence type="ECO:0000256" key="4">
    <source>
        <dbReference type="ARBA" id="ARBA00022670"/>
    </source>
</evidence>
<evidence type="ECO:0000256" key="2">
    <source>
        <dbReference type="ARBA" id="ARBA00008290"/>
    </source>
</evidence>
<keyword evidence="7 9" id="KW-0862">Zinc</keyword>
<dbReference type="PANTHER" id="PTHR28570:SF2">
    <property type="entry name" value="M18 FAMILY AMINOPEPTIDASE 1-RELATED"/>
    <property type="match status" value="1"/>
</dbReference>
<dbReference type="Pfam" id="PF02127">
    <property type="entry name" value="Peptidase_M18"/>
    <property type="match status" value="1"/>
</dbReference>
<dbReference type="Gene3D" id="3.40.630.10">
    <property type="entry name" value="Zn peptidases"/>
    <property type="match status" value="1"/>
</dbReference>
<evidence type="ECO:0000313" key="12">
    <source>
        <dbReference type="Proteomes" id="UP000503297"/>
    </source>
</evidence>
<keyword evidence="5 9" id="KW-0479">Metal-binding</keyword>
<dbReference type="GO" id="GO:0008237">
    <property type="term" value="F:metallopeptidase activity"/>
    <property type="evidence" value="ECO:0007669"/>
    <property type="project" value="UniProtKB-KW"/>
</dbReference>
<dbReference type="GO" id="GO:0005737">
    <property type="term" value="C:cytoplasm"/>
    <property type="evidence" value="ECO:0007669"/>
    <property type="project" value="UniProtKB-ARBA"/>
</dbReference>
<protein>
    <recommendedName>
        <fullName evidence="10">M18 family aminopeptidase</fullName>
        <ecNumber evidence="10">3.4.11.-</ecNumber>
    </recommendedName>
</protein>
<proteinExistence type="inferred from homology"/>
<dbReference type="EMBL" id="CP053716">
    <property type="protein sequence ID" value="QKF07673.1"/>
    <property type="molecule type" value="Genomic_DNA"/>
</dbReference>
<evidence type="ECO:0000256" key="8">
    <source>
        <dbReference type="ARBA" id="ARBA00023049"/>
    </source>
</evidence>
<keyword evidence="4 9" id="KW-0645">Protease</keyword>
<dbReference type="GO" id="GO:0004177">
    <property type="term" value="F:aminopeptidase activity"/>
    <property type="evidence" value="ECO:0007669"/>
    <property type="project" value="UniProtKB-KW"/>
</dbReference>
<keyword evidence="3 9" id="KW-0031">Aminopeptidase</keyword>
<dbReference type="GO" id="GO:0008270">
    <property type="term" value="F:zinc ion binding"/>
    <property type="evidence" value="ECO:0007669"/>
    <property type="project" value="InterPro"/>
</dbReference>
<evidence type="ECO:0000256" key="3">
    <source>
        <dbReference type="ARBA" id="ARBA00022438"/>
    </source>
</evidence>
<evidence type="ECO:0000256" key="7">
    <source>
        <dbReference type="ARBA" id="ARBA00022833"/>
    </source>
</evidence>
<evidence type="ECO:0000256" key="6">
    <source>
        <dbReference type="ARBA" id="ARBA00022801"/>
    </source>
</evidence>
<name>A0A6M8J4W6_9ACTN</name>
<accession>A0A6M8J4W6</accession>
<keyword evidence="8 9" id="KW-0482">Metalloprotease</keyword>
<dbReference type="AlphaFoldDB" id="A0A6M8J4W6"/>
<evidence type="ECO:0000256" key="1">
    <source>
        <dbReference type="ARBA" id="ARBA00001947"/>
    </source>
</evidence>
<dbReference type="InterPro" id="IPR001948">
    <property type="entry name" value="Peptidase_M18"/>
</dbReference>
<reference evidence="12" key="1">
    <citation type="submission" date="2020-05" db="EMBL/GenBank/DDBJ databases">
        <title>Novel species in genus Nocardioides.</title>
        <authorList>
            <person name="Zhang G."/>
        </authorList>
    </citation>
    <scope>NUCLEOTIDE SEQUENCE [LARGE SCALE GENOMIC DNA]</scope>
    <source>
        <strain evidence="12">zg-1050</strain>
    </source>
</reference>
<dbReference type="InterPro" id="IPR023358">
    <property type="entry name" value="Peptidase_M18_dom2"/>
</dbReference>
<organism evidence="11 12">
    <name type="scientific">Berryella wangjianweii</name>
    <dbReference type="NCBI Taxonomy" id="2734634"/>
    <lineage>
        <taxon>Bacteria</taxon>
        <taxon>Bacillati</taxon>
        <taxon>Actinomycetota</taxon>
        <taxon>Coriobacteriia</taxon>
        <taxon>Eggerthellales</taxon>
        <taxon>Eggerthellaceae</taxon>
        <taxon>Berryella</taxon>
    </lineage>
</organism>
<evidence type="ECO:0000256" key="10">
    <source>
        <dbReference type="RuleBase" id="RU004387"/>
    </source>
</evidence>
<dbReference type="RefSeq" id="WP_173165005.1">
    <property type="nucleotide sequence ID" value="NZ_CP053716.1"/>
</dbReference>
<evidence type="ECO:0000256" key="5">
    <source>
        <dbReference type="ARBA" id="ARBA00022723"/>
    </source>
</evidence>
<dbReference type="KEGG" id="bwa:HLV38_05760"/>
<dbReference type="GO" id="GO:0006508">
    <property type="term" value="P:proteolysis"/>
    <property type="evidence" value="ECO:0007669"/>
    <property type="project" value="UniProtKB-KW"/>
</dbReference>
<evidence type="ECO:0000256" key="9">
    <source>
        <dbReference type="RuleBase" id="RU004386"/>
    </source>
</evidence>
<keyword evidence="6 9" id="KW-0378">Hydrolase</keyword>
<gene>
    <name evidence="11" type="ORF">HLV38_05760</name>
</gene>
<dbReference type="PANTHER" id="PTHR28570">
    <property type="entry name" value="ASPARTYL AMINOPEPTIDASE"/>
    <property type="match status" value="1"/>
</dbReference>
<dbReference type="SUPFAM" id="SSF53187">
    <property type="entry name" value="Zn-dependent exopeptidases"/>
    <property type="match status" value="1"/>
</dbReference>
<sequence>MDTESAWKKYDEAALAELERVCAGYVDFISRNKTERECAASALALAKEAGYVSLEQAFQEKRTLRPGDRVFAHAHGKAVILVQLGTRPLQEGMNILGAHIDSPRLDLKQNPLFEADGQVRLDTHYYGGIKHYQWVALPLALHGVVAKKDGSVVNVVVGEDPADPVFCVTDLLIHLASAQMDKKAREVVAGEDLDLLVGGRPLVIGADERADAGASARESAEGGAAGDAPSADKEPAKAFVLSLLKERYGIEEADFLSAELEVVPAGPARELGFDRSMVLGYGQDDRVCAYTSLLAQLAVEAPERTSVCVLVDKEEIGSVGATGMASRFFENAVATVMELAGESGELALRRALSASAMLSSDVSAGFDPAYASVFERKNAAFLGHGLVFNKYTGARGKSGSNDASAEYMAAIRHVMDEAGVAFQTAELGRVDAGGGGTIAYLPAQYGMNVIDSGVAVLSMHAPWEVTNKADIYEAYKGYVAFLRFAGFYGYFTS</sequence>
<dbReference type="PRINTS" id="PR00932">
    <property type="entry name" value="AMINO1PTASE"/>
</dbReference>
<dbReference type="EC" id="3.4.11.-" evidence="10"/>
<comment type="cofactor">
    <cofactor evidence="1 10">
        <name>Zn(2+)</name>
        <dbReference type="ChEBI" id="CHEBI:29105"/>
    </cofactor>
</comment>
<dbReference type="SUPFAM" id="SSF101821">
    <property type="entry name" value="Aminopeptidase/glucanase lid domain"/>
    <property type="match status" value="1"/>
</dbReference>
<evidence type="ECO:0000313" key="11">
    <source>
        <dbReference type="EMBL" id="QKF07673.1"/>
    </source>
</evidence>
<dbReference type="Proteomes" id="UP000503297">
    <property type="component" value="Chromosome"/>
</dbReference>
<dbReference type="Gene3D" id="2.30.250.10">
    <property type="entry name" value="Aminopeptidase i, Domain 2"/>
    <property type="match status" value="1"/>
</dbReference>
<comment type="similarity">
    <text evidence="2 9">Belongs to the peptidase M18 family.</text>
</comment>
<keyword evidence="12" id="KW-1185">Reference proteome</keyword>
<dbReference type="NCBIfam" id="NF002600">
    <property type="entry name" value="PRK02256.1"/>
    <property type="match status" value="1"/>
</dbReference>